<dbReference type="AlphaFoldDB" id="A0A6G0VJX8"/>
<accession>A0A6G0VJX8</accession>
<organism evidence="1 2">
    <name type="scientific">Aphis craccivora</name>
    <name type="common">Cowpea aphid</name>
    <dbReference type="NCBI Taxonomy" id="307492"/>
    <lineage>
        <taxon>Eukaryota</taxon>
        <taxon>Metazoa</taxon>
        <taxon>Ecdysozoa</taxon>
        <taxon>Arthropoda</taxon>
        <taxon>Hexapoda</taxon>
        <taxon>Insecta</taxon>
        <taxon>Pterygota</taxon>
        <taxon>Neoptera</taxon>
        <taxon>Paraneoptera</taxon>
        <taxon>Hemiptera</taxon>
        <taxon>Sternorrhyncha</taxon>
        <taxon>Aphidomorpha</taxon>
        <taxon>Aphidoidea</taxon>
        <taxon>Aphididae</taxon>
        <taxon>Aphidini</taxon>
        <taxon>Aphis</taxon>
        <taxon>Aphis</taxon>
    </lineage>
</organism>
<reference evidence="1 2" key="1">
    <citation type="submission" date="2019-08" db="EMBL/GenBank/DDBJ databases">
        <title>Whole genome of Aphis craccivora.</title>
        <authorList>
            <person name="Voronova N.V."/>
            <person name="Shulinski R.S."/>
            <person name="Bandarenka Y.V."/>
            <person name="Zhorov D.G."/>
            <person name="Warner D."/>
        </authorList>
    </citation>
    <scope>NUCLEOTIDE SEQUENCE [LARGE SCALE GENOMIC DNA]</scope>
    <source>
        <strain evidence="1">180601</strain>
        <tissue evidence="1">Whole Body</tissue>
    </source>
</reference>
<name>A0A6G0VJX8_APHCR</name>
<keyword evidence="2" id="KW-1185">Reference proteome</keyword>
<dbReference type="Proteomes" id="UP000478052">
    <property type="component" value="Unassembled WGS sequence"/>
</dbReference>
<dbReference type="EMBL" id="VUJU01015851">
    <property type="protein sequence ID" value="KAF0691840.1"/>
    <property type="molecule type" value="Genomic_DNA"/>
</dbReference>
<protein>
    <submittedName>
        <fullName evidence="1">Uncharacterized protein</fullName>
    </submittedName>
</protein>
<gene>
    <name evidence="1" type="ORF">FWK35_00035338</name>
</gene>
<comment type="caution">
    <text evidence="1">The sequence shown here is derived from an EMBL/GenBank/DDBJ whole genome shotgun (WGS) entry which is preliminary data.</text>
</comment>
<evidence type="ECO:0000313" key="2">
    <source>
        <dbReference type="Proteomes" id="UP000478052"/>
    </source>
</evidence>
<evidence type="ECO:0000313" key="1">
    <source>
        <dbReference type="EMBL" id="KAF0691840.1"/>
    </source>
</evidence>
<proteinExistence type="predicted"/>
<sequence length="133" mass="14939">MYVSVLWLLCPNDITKEAGPSYNTSYSVILQSDFSFLQITSPLYWSSPYESDNLSLEPVGNINMFSLLFASAIPSDKWILYLACTMTLFHVPLTLVKVVPSQLPYLSNVPPLVCEVMKVSFIFKPDIIPPNLV</sequence>